<feature type="non-terminal residue" evidence="1">
    <location>
        <position position="1"/>
    </location>
</feature>
<gene>
    <name evidence="1" type="primary">mraW</name>
    <name evidence="1" type="ORF">COZ78_01015</name>
</gene>
<name>A0A2M7IYT5_9BACT</name>
<dbReference type="InterPro" id="IPR002903">
    <property type="entry name" value="RsmH"/>
</dbReference>
<comment type="caution">
    <text evidence="1">The sequence shown here is derived from an EMBL/GenBank/DDBJ whole genome shotgun (WGS) entry which is preliminary data.</text>
</comment>
<evidence type="ECO:0000313" key="2">
    <source>
        <dbReference type="Proteomes" id="UP000230505"/>
    </source>
</evidence>
<dbReference type="SUPFAM" id="SSF53335">
    <property type="entry name" value="S-adenosyl-L-methionine-dependent methyltransferases"/>
    <property type="match status" value="1"/>
</dbReference>
<sequence>GHKASLKIITKKIIKPREEEIKINPRARSARLRVAEKL</sequence>
<dbReference type="GO" id="GO:0008168">
    <property type="term" value="F:methyltransferase activity"/>
    <property type="evidence" value="ECO:0007669"/>
    <property type="project" value="UniProtKB-KW"/>
</dbReference>
<accession>A0A2M7IYT5</accession>
<reference evidence="2" key="1">
    <citation type="submission" date="2017-09" db="EMBL/GenBank/DDBJ databases">
        <title>Depth-based differentiation of microbial function through sediment-hosted aquifers and enrichment of novel symbionts in the deep terrestrial subsurface.</title>
        <authorList>
            <person name="Probst A.J."/>
            <person name="Ladd B."/>
            <person name="Jarett J.K."/>
            <person name="Geller-Mcgrath D.E."/>
            <person name="Sieber C.M.K."/>
            <person name="Emerson J.B."/>
            <person name="Anantharaman K."/>
            <person name="Thomas B.C."/>
            <person name="Malmstrom R."/>
            <person name="Stieglmeier M."/>
            <person name="Klingl A."/>
            <person name="Woyke T."/>
            <person name="Ryan C.M."/>
            <person name="Banfield J.F."/>
        </authorList>
    </citation>
    <scope>NUCLEOTIDE SEQUENCE [LARGE SCALE GENOMIC DNA]</scope>
</reference>
<dbReference type="Pfam" id="PF01795">
    <property type="entry name" value="Methyltransf_5"/>
    <property type="match status" value="1"/>
</dbReference>
<keyword evidence="1" id="KW-0808">Transferase</keyword>
<protein>
    <submittedName>
        <fullName evidence="1">16S rRNA (Cytosine(1402)-N(4))-methyltransferase</fullName>
    </submittedName>
</protein>
<dbReference type="Proteomes" id="UP000230505">
    <property type="component" value="Unassembled WGS sequence"/>
</dbReference>
<dbReference type="Gene3D" id="3.40.50.150">
    <property type="entry name" value="Vaccinia Virus protein VP39"/>
    <property type="match status" value="1"/>
</dbReference>
<dbReference type="GO" id="GO:0032259">
    <property type="term" value="P:methylation"/>
    <property type="evidence" value="ECO:0007669"/>
    <property type="project" value="UniProtKB-KW"/>
</dbReference>
<organism evidence="1 2">
    <name type="scientific">bacterium (Candidatus Gribaldobacteria) CG_4_8_14_3_um_filter_42_11</name>
    <dbReference type="NCBI Taxonomy" id="2014267"/>
    <lineage>
        <taxon>Bacteria</taxon>
        <taxon>Candidatus Gribaldobacteria</taxon>
    </lineage>
</organism>
<evidence type="ECO:0000313" key="1">
    <source>
        <dbReference type="EMBL" id="PIX03310.1"/>
    </source>
</evidence>
<dbReference type="InterPro" id="IPR029063">
    <property type="entry name" value="SAM-dependent_MTases_sf"/>
</dbReference>
<dbReference type="EMBL" id="PFHV01000028">
    <property type="protein sequence ID" value="PIX03310.1"/>
    <property type="molecule type" value="Genomic_DNA"/>
</dbReference>
<dbReference type="AlphaFoldDB" id="A0A2M7IYT5"/>
<keyword evidence="1" id="KW-0489">Methyltransferase</keyword>
<proteinExistence type="predicted"/>